<dbReference type="Pfam" id="PF22759">
    <property type="entry name" value="E217_GP41"/>
    <property type="match status" value="1"/>
</dbReference>
<dbReference type="EMBL" id="BK032693">
    <property type="protein sequence ID" value="DAF55501.1"/>
    <property type="molecule type" value="Genomic_DNA"/>
</dbReference>
<reference evidence="1" key="1">
    <citation type="journal article" date="2021" name="Proc. Natl. Acad. Sci. U.S.A.">
        <title>A Catalog of Tens of Thousands of Viruses from Human Metagenomes Reveals Hidden Associations with Chronic Diseases.</title>
        <authorList>
            <person name="Tisza M.J."/>
            <person name="Buck C.B."/>
        </authorList>
    </citation>
    <scope>NUCLEOTIDE SEQUENCE</scope>
    <source>
        <strain evidence="1">CtLYp5</strain>
    </source>
</reference>
<organism evidence="1">
    <name type="scientific">Myoviridae sp. ctLYp5</name>
    <dbReference type="NCBI Taxonomy" id="2827680"/>
    <lineage>
        <taxon>Viruses</taxon>
        <taxon>Duplodnaviria</taxon>
        <taxon>Heunggongvirae</taxon>
        <taxon>Uroviricota</taxon>
        <taxon>Caudoviricetes</taxon>
    </lineage>
</organism>
<dbReference type="InterPro" id="IPR054496">
    <property type="entry name" value="E217_GP41"/>
</dbReference>
<protein>
    <submittedName>
        <fullName evidence="1">Tail protein</fullName>
    </submittedName>
</protein>
<name>A0A8S5SWQ9_9CAUD</name>
<sequence>MPSLKEKRIKVTIILSGEDKDFDGDGNNTLVFDGLRTECRINYGNGSVMPTANIRIFGLHLSNMLALLRVQWNTKEALQNLIQIEAGDDDKMSVVYKGNITFAKPDFSSAPNVCLNIESSTGYYHQIVPTPPRSFEGEIDVAEAISQLATDMGMSFENNGVTAKLSNQYLPDSALGKVQMLAKNADLDLYIDNDTIAIAPKGEPRMVDVPVIRPSTGLIGYPIPDQIGVQFSCLYDPALRFGGLVEIEDSIIPTCNGKWRVFGMNITLESFSPSGKWEVFIKAAHAESETVHVAK</sequence>
<proteinExistence type="predicted"/>
<evidence type="ECO:0000313" key="1">
    <source>
        <dbReference type="EMBL" id="DAF55501.1"/>
    </source>
</evidence>
<accession>A0A8S5SWQ9</accession>